<proteinExistence type="predicted"/>
<dbReference type="EMBL" id="CM003373">
    <property type="protein sequence ID" value="KOM37572.1"/>
    <property type="molecule type" value="Genomic_DNA"/>
</dbReference>
<organism evidence="1 2">
    <name type="scientific">Phaseolus angularis</name>
    <name type="common">Azuki bean</name>
    <name type="synonym">Vigna angularis</name>
    <dbReference type="NCBI Taxonomy" id="3914"/>
    <lineage>
        <taxon>Eukaryota</taxon>
        <taxon>Viridiplantae</taxon>
        <taxon>Streptophyta</taxon>
        <taxon>Embryophyta</taxon>
        <taxon>Tracheophyta</taxon>
        <taxon>Spermatophyta</taxon>
        <taxon>Magnoliopsida</taxon>
        <taxon>eudicotyledons</taxon>
        <taxon>Gunneridae</taxon>
        <taxon>Pentapetalae</taxon>
        <taxon>rosids</taxon>
        <taxon>fabids</taxon>
        <taxon>Fabales</taxon>
        <taxon>Fabaceae</taxon>
        <taxon>Papilionoideae</taxon>
        <taxon>50 kb inversion clade</taxon>
        <taxon>NPAAA clade</taxon>
        <taxon>indigoferoid/millettioid clade</taxon>
        <taxon>Phaseoleae</taxon>
        <taxon>Vigna</taxon>
    </lineage>
</organism>
<protein>
    <submittedName>
        <fullName evidence="1">Uncharacterized protein</fullName>
    </submittedName>
</protein>
<dbReference type="Gramene" id="KOM37572">
    <property type="protein sequence ID" value="KOM37572"/>
    <property type="gene ID" value="LR48_Vigan03g095400"/>
</dbReference>
<dbReference type="Proteomes" id="UP000053144">
    <property type="component" value="Chromosome 3"/>
</dbReference>
<sequence length="106" mass="11827">MVGWEEDAQTLIRLRNGENASFSVAVAIKALNDAGHRNGQYFLRRHSGGQRKWGFEVSEWRAPRKPTIGNQSANMGVGSELREVESIVVEKGKDKLKKGKPTRYGS</sequence>
<gene>
    <name evidence="1" type="ORF">LR48_Vigan03g095400</name>
</gene>
<name>A0A0L9U4H9_PHAAN</name>
<evidence type="ECO:0000313" key="2">
    <source>
        <dbReference type="Proteomes" id="UP000053144"/>
    </source>
</evidence>
<accession>A0A0L9U4H9</accession>
<reference evidence="2" key="1">
    <citation type="journal article" date="2015" name="Proc. Natl. Acad. Sci. U.S.A.">
        <title>Genome sequencing of adzuki bean (Vigna angularis) provides insight into high starch and low fat accumulation and domestication.</title>
        <authorList>
            <person name="Yang K."/>
            <person name="Tian Z."/>
            <person name="Chen C."/>
            <person name="Luo L."/>
            <person name="Zhao B."/>
            <person name="Wang Z."/>
            <person name="Yu L."/>
            <person name="Li Y."/>
            <person name="Sun Y."/>
            <person name="Li W."/>
            <person name="Chen Y."/>
            <person name="Li Y."/>
            <person name="Zhang Y."/>
            <person name="Ai D."/>
            <person name="Zhao J."/>
            <person name="Shang C."/>
            <person name="Ma Y."/>
            <person name="Wu B."/>
            <person name="Wang M."/>
            <person name="Gao L."/>
            <person name="Sun D."/>
            <person name="Zhang P."/>
            <person name="Guo F."/>
            <person name="Wang W."/>
            <person name="Li Y."/>
            <person name="Wang J."/>
            <person name="Varshney R.K."/>
            <person name="Wang J."/>
            <person name="Ling H.Q."/>
            <person name="Wan P."/>
        </authorList>
    </citation>
    <scope>NUCLEOTIDE SEQUENCE</scope>
    <source>
        <strain evidence="2">cv. Jingnong 6</strain>
    </source>
</reference>
<evidence type="ECO:0000313" key="1">
    <source>
        <dbReference type="EMBL" id="KOM37572.1"/>
    </source>
</evidence>
<dbReference type="AlphaFoldDB" id="A0A0L9U4H9"/>